<evidence type="ECO:0000313" key="1">
    <source>
        <dbReference type="EMBL" id="KAK8732570.1"/>
    </source>
</evidence>
<keyword evidence="2" id="KW-1185">Reference proteome</keyword>
<evidence type="ECO:0000313" key="2">
    <source>
        <dbReference type="Proteomes" id="UP001445076"/>
    </source>
</evidence>
<sequence>MKSRTLLSYKKLRSRLLPPPGVRRSARLAKKKLLASLNSKPKVSGWGTLSIYLRPTPRLVPHPKLDSFPTVQLQHFVHLPATINGKPCVMFVDSGSTSCIVKFS</sequence>
<dbReference type="AlphaFoldDB" id="A0AAW0WK28"/>
<proteinExistence type="predicted"/>
<name>A0AAW0WK28_CHEQU</name>
<organism evidence="1 2">
    <name type="scientific">Cherax quadricarinatus</name>
    <name type="common">Australian red claw crayfish</name>
    <dbReference type="NCBI Taxonomy" id="27406"/>
    <lineage>
        <taxon>Eukaryota</taxon>
        <taxon>Metazoa</taxon>
        <taxon>Ecdysozoa</taxon>
        <taxon>Arthropoda</taxon>
        <taxon>Crustacea</taxon>
        <taxon>Multicrustacea</taxon>
        <taxon>Malacostraca</taxon>
        <taxon>Eumalacostraca</taxon>
        <taxon>Eucarida</taxon>
        <taxon>Decapoda</taxon>
        <taxon>Pleocyemata</taxon>
        <taxon>Astacidea</taxon>
        <taxon>Parastacoidea</taxon>
        <taxon>Parastacidae</taxon>
        <taxon>Cherax</taxon>
    </lineage>
</organism>
<gene>
    <name evidence="1" type="ORF">OTU49_006826</name>
</gene>
<reference evidence="1 2" key="1">
    <citation type="journal article" date="2024" name="BMC Genomics">
        <title>Genome assembly of redclaw crayfish (Cherax quadricarinatus) provides insights into its immune adaptation and hypoxia tolerance.</title>
        <authorList>
            <person name="Liu Z."/>
            <person name="Zheng J."/>
            <person name="Li H."/>
            <person name="Fang K."/>
            <person name="Wang S."/>
            <person name="He J."/>
            <person name="Zhou D."/>
            <person name="Weng S."/>
            <person name="Chi M."/>
            <person name="Gu Z."/>
            <person name="He J."/>
            <person name="Li F."/>
            <person name="Wang M."/>
        </authorList>
    </citation>
    <scope>NUCLEOTIDE SEQUENCE [LARGE SCALE GENOMIC DNA]</scope>
    <source>
        <strain evidence="1">ZL_2023a</strain>
    </source>
</reference>
<protein>
    <submittedName>
        <fullName evidence="1">Uncharacterized protein</fullName>
    </submittedName>
</protein>
<accession>A0AAW0WK28</accession>
<dbReference type="EMBL" id="JARKIK010000056">
    <property type="protein sequence ID" value="KAK8732570.1"/>
    <property type="molecule type" value="Genomic_DNA"/>
</dbReference>
<dbReference type="Proteomes" id="UP001445076">
    <property type="component" value="Unassembled WGS sequence"/>
</dbReference>
<comment type="caution">
    <text evidence="1">The sequence shown here is derived from an EMBL/GenBank/DDBJ whole genome shotgun (WGS) entry which is preliminary data.</text>
</comment>